<feature type="binding site" evidence="11">
    <location>
        <position position="276"/>
    </location>
    <ligand>
        <name>ATP</name>
        <dbReference type="ChEBI" id="CHEBI:30616"/>
    </ligand>
</feature>
<evidence type="ECO:0000256" key="10">
    <source>
        <dbReference type="ARBA" id="ARBA00048679"/>
    </source>
</evidence>
<keyword evidence="3" id="KW-0723">Serine/threonine-protein kinase</keyword>
<evidence type="ECO:0000259" key="15">
    <source>
        <dbReference type="PROSITE" id="PS50222"/>
    </source>
</evidence>
<evidence type="ECO:0000256" key="1">
    <source>
        <dbReference type="ARBA" id="ARBA00008874"/>
    </source>
</evidence>
<evidence type="ECO:0000259" key="14">
    <source>
        <dbReference type="PROSITE" id="PS50011"/>
    </source>
</evidence>
<evidence type="ECO:0000256" key="3">
    <source>
        <dbReference type="ARBA" id="ARBA00022527"/>
    </source>
</evidence>
<dbReference type="PANTHER" id="PTHR48012">
    <property type="entry name" value="STERILE20-LIKE KINASE, ISOFORM B-RELATED"/>
    <property type="match status" value="1"/>
</dbReference>
<dbReference type="GO" id="GO:0005509">
    <property type="term" value="F:calcium ion binding"/>
    <property type="evidence" value="ECO:0007669"/>
    <property type="project" value="InterPro"/>
</dbReference>
<evidence type="ECO:0000256" key="2">
    <source>
        <dbReference type="ARBA" id="ARBA00012513"/>
    </source>
</evidence>
<dbReference type="CDD" id="cd00180">
    <property type="entry name" value="PKc"/>
    <property type="match status" value="1"/>
</dbReference>
<dbReference type="PROSITE" id="PS50222">
    <property type="entry name" value="EF_HAND_2"/>
    <property type="match status" value="1"/>
</dbReference>
<keyword evidence="5 11" id="KW-0547">Nucleotide-binding</keyword>
<dbReference type="OrthoDB" id="4062651at2759"/>
<dbReference type="SMART" id="SM00220">
    <property type="entry name" value="S_TKc"/>
    <property type="match status" value="1"/>
</dbReference>
<dbReference type="PROSITE" id="PS50011">
    <property type="entry name" value="PROTEIN_KINASE_DOM"/>
    <property type="match status" value="1"/>
</dbReference>
<feature type="compositionally biased region" description="Polar residues" evidence="13">
    <location>
        <begin position="119"/>
        <end position="131"/>
    </location>
</feature>
<evidence type="ECO:0000256" key="13">
    <source>
        <dbReference type="SAM" id="MobiDB-lite"/>
    </source>
</evidence>
<evidence type="ECO:0000256" key="6">
    <source>
        <dbReference type="ARBA" id="ARBA00022777"/>
    </source>
</evidence>
<comment type="similarity">
    <text evidence="8">Belongs to the protein kinase superfamily. Ser/Thr protein kinase family. CDPK subfamily.</text>
</comment>
<dbReference type="Gene3D" id="1.10.510.10">
    <property type="entry name" value="Transferase(Phosphotransferase) domain 1"/>
    <property type="match status" value="1"/>
</dbReference>
<keyword evidence="4" id="KW-0808">Transferase</keyword>
<comment type="similarity">
    <text evidence="1">Belongs to the protein kinase superfamily. STE Ser/Thr protein kinase family. STE20 subfamily.</text>
</comment>
<dbReference type="PANTHER" id="PTHR48012:SF10">
    <property type="entry name" value="FI20177P1"/>
    <property type="match status" value="1"/>
</dbReference>
<dbReference type="AlphaFoldDB" id="A0A9P1FIZ1"/>
<comment type="catalytic activity">
    <reaction evidence="10">
        <text>L-seryl-[protein] + ATP = O-phospho-L-seryl-[protein] + ADP + H(+)</text>
        <dbReference type="Rhea" id="RHEA:17989"/>
        <dbReference type="Rhea" id="RHEA-COMP:9863"/>
        <dbReference type="Rhea" id="RHEA-COMP:11604"/>
        <dbReference type="ChEBI" id="CHEBI:15378"/>
        <dbReference type="ChEBI" id="CHEBI:29999"/>
        <dbReference type="ChEBI" id="CHEBI:30616"/>
        <dbReference type="ChEBI" id="CHEBI:83421"/>
        <dbReference type="ChEBI" id="CHEBI:456216"/>
        <dbReference type="EC" id="2.7.11.1"/>
    </reaction>
</comment>
<evidence type="ECO:0000313" key="17">
    <source>
        <dbReference type="EMBL" id="CAL1129670.1"/>
    </source>
</evidence>
<evidence type="ECO:0000256" key="5">
    <source>
        <dbReference type="ARBA" id="ARBA00022741"/>
    </source>
</evidence>
<dbReference type="GO" id="GO:0005737">
    <property type="term" value="C:cytoplasm"/>
    <property type="evidence" value="ECO:0007669"/>
    <property type="project" value="TreeGrafter"/>
</dbReference>
<gene>
    <name evidence="16" type="ORF">C1SCF055_LOCUS4527</name>
</gene>
<dbReference type="Gene3D" id="1.10.238.10">
    <property type="entry name" value="EF-hand"/>
    <property type="match status" value="1"/>
</dbReference>
<dbReference type="Gene3D" id="3.30.200.20">
    <property type="entry name" value="Phosphorylase Kinase, domain 1"/>
    <property type="match status" value="1"/>
</dbReference>
<accession>A0A9P1FIZ1</accession>
<comment type="caution">
    <text evidence="16">The sequence shown here is derived from an EMBL/GenBank/DDBJ whole genome shotgun (WGS) entry which is preliminary data.</text>
</comment>
<sequence length="628" mass="71711">MGPTSEEIERVKEQSYRKQELEVLLSVLGLDTQEENLDSLFEVLDTDKAWIQLTLALTFYLNGILMNPDDGFISFEEFVDFVFSTGDKDFLSDADLEKVRQLSTRGFKEEKREKEGQSRENSPQLSQTSPDSKSEELEMLKNRVEELQLQLQRRDEVVRDLMAQLKKAQKDLESAQSGQDSKDAQISVEREEFQDEIVQLKKQLHEKHFCLQRLENQQEKTVEGYATFVKALLKSSASQQLENHCDLNTVEMLGKGSYGFVMTCQDKEHQEQIVVKLQGSRWASVAAQEWAHGTACKHENIVSHLEVLMHHDSEAYLEGKIIQAFDDGTFSGRRPKIFPDRYICMLMEHMDRGTVQHLADKGLINLEGLAAVVRQVGSALAFMHKSKRTHNDVKPENILLKQVPGSSSLIVKLADLGLAQCSVERERDMELTAYTFWCIGLGETFEHVPAWPDRQSAAERFRQHALPQDPRRDLRRLALGAIQDLWALSTSMASVAATEEFQKAELVVEVEKHEQIAANAKRELSNRMERTALLWKAVHMVSAVRKWSEEVDYQGLAMRYQAEEFVFFVCFGSLISHLIHFVLCKHASGLSLQDGTKMELVCKDDLSPGSEAQGELTLWWIQFHCQRS</sequence>
<keyword evidence="7 11" id="KW-0067">ATP-binding</keyword>
<dbReference type="Pfam" id="PF00069">
    <property type="entry name" value="Pkinase"/>
    <property type="match status" value="1"/>
</dbReference>
<comment type="catalytic activity">
    <reaction evidence="9">
        <text>L-threonyl-[protein] + ATP = O-phospho-L-threonyl-[protein] + ADP + H(+)</text>
        <dbReference type="Rhea" id="RHEA:46608"/>
        <dbReference type="Rhea" id="RHEA-COMP:11060"/>
        <dbReference type="Rhea" id="RHEA-COMP:11605"/>
        <dbReference type="ChEBI" id="CHEBI:15378"/>
        <dbReference type="ChEBI" id="CHEBI:30013"/>
        <dbReference type="ChEBI" id="CHEBI:30616"/>
        <dbReference type="ChEBI" id="CHEBI:61977"/>
        <dbReference type="ChEBI" id="CHEBI:456216"/>
        <dbReference type="EC" id="2.7.11.1"/>
    </reaction>
</comment>
<proteinExistence type="inferred from homology"/>
<evidence type="ECO:0000256" key="12">
    <source>
        <dbReference type="SAM" id="Coils"/>
    </source>
</evidence>
<dbReference type="SUPFAM" id="SSF47473">
    <property type="entry name" value="EF-hand"/>
    <property type="match status" value="1"/>
</dbReference>
<evidence type="ECO:0000313" key="16">
    <source>
        <dbReference type="EMBL" id="CAI3976295.1"/>
    </source>
</evidence>
<dbReference type="SUPFAM" id="SSF56112">
    <property type="entry name" value="Protein kinase-like (PK-like)"/>
    <property type="match status" value="1"/>
</dbReference>
<dbReference type="EMBL" id="CAMXCT010000259">
    <property type="protein sequence ID" value="CAI3976295.1"/>
    <property type="molecule type" value="Genomic_DNA"/>
</dbReference>
<evidence type="ECO:0000313" key="18">
    <source>
        <dbReference type="EMBL" id="CAL4763607.1"/>
    </source>
</evidence>
<evidence type="ECO:0000256" key="11">
    <source>
        <dbReference type="PROSITE-ProRule" id="PRU10141"/>
    </source>
</evidence>
<keyword evidence="19" id="KW-1185">Reference proteome</keyword>
<feature type="domain" description="EF-hand" evidence="15">
    <location>
        <begin position="70"/>
        <end position="88"/>
    </location>
</feature>
<feature type="domain" description="Protein kinase" evidence="14">
    <location>
        <begin position="247"/>
        <end position="566"/>
    </location>
</feature>
<evidence type="ECO:0000256" key="8">
    <source>
        <dbReference type="ARBA" id="ARBA00024334"/>
    </source>
</evidence>
<evidence type="ECO:0000256" key="9">
    <source>
        <dbReference type="ARBA" id="ARBA00047899"/>
    </source>
</evidence>
<name>A0A9P1FIZ1_9DINO</name>
<dbReference type="GO" id="GO:0005524">
    <property type="term" value="F:ATP binding"/>
    <property type="evidence" value="ECO:0007669"/>
    <property type="project" value="UniProtKB-UniRule"/>
</dbReference>
<feature type="compositionally biased region" description="Basic and acidic residues" evidence="13">
    <location>
        <begin position="107"/>
        <end position="118"/>
    </location>
</feature>
<dbReference type="EC" id="2.7.11.1" evidence="2"/>
<reference evidence="17" key="2">
    <citation type="submission" date="2024-04" db="EMBL/GenBank/DDBJ databases">
        <authorList>
            <person name="Chen Y."/>
            <person name="Shah S."/>
            <person name="Dougan E. K."/>
            <person name="Thang M."/>
            <person name="Chan C."/>
        </authorList>
    </citation>
    <scope>NUCLEOTIDE SEQUENCE [LARGE SCALE GENOMIC DNA]</scope>
</reference>
<dbReference type="InterPro" id="IPR050629">
    <property type="entry name" value="STE20/SPS1-PAK"/>
</dbReference>
<reference evidence="16" key="1">
    <citation type="submission" date="2022-10" db="EMBL/GenBank/DDBJ databases">
        <authorList>
            <person name="Chen Y."/>
            <person name="Dougan E. K."/>
            <person name="Chan C."/>
            <person name="Rhodes N."/>
            <person name="Thang M."/>
        </authorList>
    </citation>
    <scope>NUCLEOTIDE SEQUENCE</scope>
</reference>
<evidence type="ECO:0000256" key="4">
    <source>
        <dbReference type="ARBA" id="ARBA00022679"/>
    </source>
</evidence>
<dbReference type="Proteomes" id="UP001152797">
    <property type="component" value="Unassembled WGS sequence"/>
</dbReference>
<dbReference type="GO" id="GO:0004674">
    <property type="term" value="F:protein serine/threonine kinase activity"/>
    <property type="evidence" value="ECO:0007669"/>
    <property type="project" value="UniProtKB-KW"/>
</dbReference>
<evidence type="ECO:0000256" key="7">
    <source>
        <dbReference type="ARBA" id="ARBA00022840"/>
    </source>
</evidence>
<keyword evidence="12" id="KW-0175">Coiled coil</keyword>
<dbReference type="InterPro" id="IPR011992">
    <property type="entry name" value="EF-hand-dom_pair"/>
</dbReference>
<dbReference type="InterPro" id="IPR017441">
    <property type="entry name" value="Protein_kinase_ATP_BS"/>
</dbReference>
<evidence type="ECO:0000313" key="19">
    <source>
        <dbReference type="Proteomes" id="UP001152797"/>
    </source>
</evidence>
<feature type="region of interest" description="Disordered" evidence="13">
    <location>
        <begin position="107"/>
        <end position="136"/>
    </location>
</feature>
<dbReference type="InterPro" id="IPR002048">
    <property type="entry name" value="EF_hand_dom"/>
</dbReference>
<dbReference type="InterPro" id="IPR000719">
    <property type="entry name" value="Prot_kinase_dom"/>
</dbReference>
<keyword evidence="6 18" id="KW-0418">Kinase</keyword>
<dbReference type="InterPro" id="IPR011009">
    <property type="entry name" value="Kinase-like_dom_sf"/>
</dbReference>
<feature type="coiled-coil region" evidence="12">
    <location>
        <begin position="503"/>
        <end position="530"/>
    </location>
</feature>
<dbReference type="PROSITE" id="PS00107">
    <property type="entry name" value="PROTEIN_KINASE_ATP"/>
    <property type="match status" value="1"/>
</dbReference>
<dbReference type="EMBL" id="CAMXCT020000259">
    <property type="protein sequence ID" value="CAL1129670.1"/>
    <property type="molecule type" value="Genomic_DNA"/>
</dbReference>
<dbReference type="EMBL" id="CAMXCT030000259">
    <property type="protein sequence ID" value="CAL4763607.1"/>
    <property type="molecule type" value="Genomic_DNA"/>
</dbReference>
<protein>
    <recommendedName>
        <fullName evidence="2">non-specific serine/threonine protein kinase</fullName>
        <ecNumber evidence="2">2.7.11.1</ecNumber>
    </recommendedName>
</protein>
<organism evidence="16">
    <name type="scientific">Cladocopium goreaui</name>
    <dbReference type="NCBI Taxonomy" id="2562237"/>
    <lineage>
        <taxon>Eukaryota</taxon>
        <taxon>Sar</taxon>
        <taxon>Alveolata</taxon>
        <taxon>Dinophyceae</taxon>
        <taxon>Suessiales</taxon>
        <taxon>Symbiodiniaceae</taxon>
        <taxon>Cladocopium</taxon>
    </lineage>
</organism>